<keyword evidence="1" id="KW-0812">Transmembrane</keyword>
<feature type="transmembrane region" description="Helical" evidence="1">
    <location>
        <begin position="367"/>
        <end position="392"/>
    </location>
</feature>
<feature type="transmembrane region" description="Helical" evidence="1">
    <location>
        <begin position="248"/>
        <end position="268"/>
    </location>
</feature>
<feature type="transmembrane region" description="Helical" evidence="1">
    <location>
        <begin position="109"/>
        <end position="130"/>
    </location>
</feature>
<reference evidence="2 3" key="1">
    <citation type="submission" date="2015-12" db="EMBL/GenBank/DDBJ databases">
        <title>Genome sequence of Streptomyces sp. G25.</title>
        <authorList>
            <person name="Poehlein A."/>
            <person name="Roettig A."/>
            <person name="Hiessl S."/>
            <person name="Hauschild P."/>
            <person name="Schauer J."/>
            <person name="Madkour M.H."/>
            <person name="Al-Ansari A.M."/>
            <person name="Almakishah N.H."/>
            <person name="Steinbuechel A."/>
            <person name="Daniel R."/>
        </authorList>
    </citation>
    <scope>NUCLEOTIDE SEQUENCE [LARGE SCALE GENOMIC DNA]</scope>
    <source>
        <strain evidence="3">G25(2015)</strain>
    </source>
</reference>
<dbReference type="RefSeq" id="WP_067284589.1">
    <property type="nucleotide sequence ID" value="NZ_LOHS01000158.1"/>
</dbReference>
<dbReference type="Proteomes" id="UP000077381">
    <property type="component" value="Unassembled WGS sequence"/>
</dbReference>
<dbReference type="EMBL" id="LOHS01000158">
    <property type="protein sequence ID" value="OAH10105.1"/>
    <property type="molecule type" value="Genomic_DNA"/>
</dbReference>
<feature type="transmembrane region" description="Helical" evidence="1">
    <location>
        <begin position="30"/>
        <end position="49"/>
    </location>
</feature>
<feature type="transmembrane region" description="Helical" evidence="1">
    <location>
        <begin position="288"/>
        <end position="306"/>
    </location>
</feature>
<accession>A0A177HGS7</accession>
<dbReference type="AlphaFoldDB" id="A0A177HGS7"/>
<sequence length="524" mass="57249">MTQTILGTHPPRQRIVRSLLRGPSPRRPRITPYGMVSAAVLAVLLPICVKVPWRADLGQHAATIERLRVDLLHPGSTLIDLPVSSPYYSPYTVAAALAARLADTTALGILPLCALVNTVLLLTGVCAFVRTLSTSPWAPALALPTLLLLWGPVLRMWAGNISLLNLALDICFPSIFVVGLTFHIWALTARAVGRSVSHASPLARRGYAVLGLLTAVALLSHAITGAGMVLGMVALVAGRLRALDRRTVLCLVLSCATALVAVLVWPYYNVLRLVGADQLDYFHNALYRGAPYWYGLALIGLPSLLLRLRRDRLDPLVLLFVLAAAGVAYGWCTGQYTWGRLISTALVPLQLALVIDLVEARSRVHRALLGAVTVVGLTAGAWAQAGVLLHIVPERHLPTAFTQRVERRDAWPGYEWAVRHMRPGDVVMAAAERPIRMLPAYGVYTVAPIWQDPLVPETERRNRWSATRAFFDPDTAPADRERALRRYHADWVLVDQAVEPTPQGPGYERVASRGAEILLRRAGA</sequence>
<keyword evidence="1" id="KW-1133">Transmembrane helix</keyword>
<dbReference type="PATRIC" id="fig|1716141.3.peg.6979"/>
<feature type="transmembrane region" description="Helical" evidence="1">
    <location>
        <begin position="166"/>
        <end position="187"/>
    </location>
</feature>
<evidence type="ECO:0000313" key="3">
    <source>
        <dbReference type="Proteomes" id="UP000077381"/>
    </source>
</evidence>
<gene>
    <name evidence="2" type="ORF">STSP_66120</name>
</gene>
<proteinExistence type="predicted"/>
<protein>
    <recommendedName>
        <fullName evidence="4">Integral membrane protein</fullName>
    </recommendedName>
</protein>
<feature type="transmembrane region" description="Helical" evidence="1">
    <location>
        <begin position="337"/>
        <end position="355"/>
    </location>
</feature>
<keyword evidence="1" id="KW-0472">Membrane</keyword>
<name>A0A177HGS7_9ACTN</name>
<evidence type="ECO:0008006" key="4">
    <source>
        <dbReference type="Google" id="ProtNLM"/>
    </source>
</evidence>
<comment type="caution">
    <text evidence="2">The sequence shown here is derived from an EMBL/GenBank/DDBJ whole genome shotgun (WGS) entry which is preliminary data.</text>
</comment>
<evidence type="ECO:0000256" key="1">
    <source>
        <dbReference type="SAM" id="Phobius"/>
    </source>
</evidence>
<feature type="transmembrane region" description="Helical" evidence="1">
    <location>
        <begin position="313"/>
        <end position="331"/>
    </location>
</feature>
<dbReference type="OrthoDB" id="4337748at2"/>
<evidence type="ECO:0000313" key="2">
    <source>
        <dbReference type="EMBL" id="OAH10105.1"/>
    </source>
</evidence>
<feature type="transmembrane region" description="Helical" evidence="1">
    <location>
        <begin position="136"/>
        <end position="154"/>
    </location>
</feature>
<organism evidence="2 3">
    <name type="scientific">Streptomyces jeddahensis</name>
    <dbReference type="NCBI Taxonomy" id="1716141"/>
    <lineage>
        <taxon>Bacteria</taxon>
        <taxon>Bacillati</taxon>
        <taxon>Actinomycetota</taxon>
        <taxon>Actinomycetes</taxon>
        <taxon>Kitasatosporales</taxon>
        <taxon>Streptomycetaceae</taxon>
        <taxon>Streptomyces</taxon>
    </lineage>
</organism>
<keyword evidence="3" id="KW-1185">Reference proteome</keyword>
<dbReference type="STRING" id="1716141.STSP_66120"/>
<feature type="transmembrane region" description="Helical" evidence="1">
    <location>
        <begin position="207"/>
        <end position="236"/>
    </location>
</feature>